<dbReference type="GO" id="GO:0046872">
    <property type="term" value="F:metal ion binding"/>
    <property type="evidence" value="ECO:0007669"/>
    <property type="project" value="UniProtKB-KW"/>
</dbReference>
<evidence type="ECO:0000256" key="7">
    <source>
        <dbReference type="ARBA" id="ARBA00023242"/>
    </source>
</evidence>
<evidence type="ECO:0000313" key="10">
    <source>
        <dbReference type="Proteomes" id="UP001160148"/>
    </source>
</evidence>
<dbReference type="AlphaFoldDB" id="A0AAV0WKR1"/>
<dbReference type="GO" id="GO:0005634">
    <property type="term" value="C:nucleus"/>
    <property type="evidence" value="ECO:0007669"/>
    <property type="project" value="UniProtKB-SubCell"/>
</dbReference>
<gene>
    <name evidence="9" type="ORF">MEUPH1_LOCUS11972</name>
</gene>
<evidence type="ECO:0000256" key="4">
    <source>
        <dbReference type="ARBA" id="ARBA00022722"/>
    </source>
</evidence>
<evidence type="ECO:0000256" key="3">
    <source>
        <dbReference type="ARBA" id="ARBA00006958"/>
    </source>
</evidence>
<comment type="similarity">
    <text evidence="3">Belongs to the HARBI1 family.</text>
</comment>
<name>A0AAV0WKR1_9HEMI</name>
<proteinExistence type="inferred from homology"/>
<keyword evidence="5" id="KW-0479">Metal-binding</keyword>
<dbReference type="Pfam" id="PF13359">
    <property type="entry name" value="DDE_Tnp_4"/>
    <property type="match status" value="1"/>
</dbReference>
<keyword evidence="4" id="KW-0540">Nuclease</keyword>
<evidence type="ECO:0000256" key="2">
    <source>
        <dbReference type="ARBA" id="ARBA00004123"/>
    </source>
</evidence>
<evidence type="ECO:0000256" key="6">
    <source>
        <dbReference type="ARBA" id="ARBA00022801"/>
    </source>
</evidence>
<accession>A0AAV0WKR1</accession>
<comment type="caution">
    <text evidence="9">The sequence shown here is derived from an EMBL/GenBank/DDBJ whole genome shotgun (WGS) entry which is preliminary data.</text>
</comment>
<protein>
    <recommendedName>
        <fullName evidence="8">DDE Tnp4 domain-containing protein</fullName>
    </recommendedName>
</protein>
<comment type="cofactor">
    <cofactor evidence="1">
        <name>a divalent metal cation</name>
        <dbReference type="ChEBI" id="CHEBI:60240"/>
    </cofactor>
</comment>
<dbReference type="GO" id="GO:0016787">
    <property type="term" value="F:hydrolase activity"/>
    <property type="evidence" value="ECO:0007669"/>
    <property type="project" value="UniProtKB-KW"/>
</dbReference>
<comment type="subcellular location">
    <subcellularLocation>
        <location evidence="2">Nucleus</location>
    </subcellularLocation>
</comment>
<organism evidence="9 10">
    <name type="scientific">Macrosiphum euphorbiae</name>
    <name type="common">potato aphid</name>
    <dbReference type="NCBI Taxonomy" id="13131"/>
    <lineage>
        <taxon>Eukaryota</taxon>
        <taxon>Metazoa</taxon>
        <taxon>Ecdysozoa</taxon>
        <taxon>Arthropoda</taxon>
        <taxon>Hexapoda</taxon>
        <taxon>Insecta</taxon>
        <taxon>Pterygota</taxon>
        <taxon>Neoptera</taxon>
        <taxon>Paraneoptera</taxon>
        <taxon>Hemiptera</taxon>
        <taxon>Sternorrhyncha</taxon>
        <taxon>Aphidomorpha</taxon>
        <taxon>Aphidoidea</taxon>
        <taxon>Aphididae</taxon>
        <taxon>Macrosiphini</taxon>
        <taxon>Macrosiphum</taxon>
    </lineage>
</organism>
<evidence type="ECO:0000259" key="8">
    <source>
        <dbReference type="Pfam" id="PF13359"/>
    </source>
</evidence>
<sequence length="376" mass="43630">MALEFLMWELMLLEERVRVQERRIERRVLRDTQDPFDLPREEFVFMFRISHELAFDVINAIRPLLQGQRSSGLSPEVQFLVTVYFYAQGSYQRGLGGNSILNISQPSVSRSISSVTNAINQRLLRQWVKFPMTAVERQKGREKFEAAPQPFEGTLGAIDCTHINILAPIVHEEAYVNHHGNHSLNVQAIVDPDLKILNINARYPGARNDSYIWSVSAVRQGMEYHFNNGERRTWLIGDAGYPLEPWLMTPLPHYPEGTRQFEYTKKLCKARNVVERFFGVFKSVWRCLSYQRVLMYAPDKAGRIVNACATLHNMRIHYKLTNREEDLDVELIGQNMDANLEIPYYIDQQGGPRAVAKRIQRQILDQFDNLRDGEDD</sequence>
<keyword evidence="6" id="KW-0378">Hydrolase</keyword>
<keyword evidence="7" id="KW-0539">Nucleus</keyword>
<dbReference type="InterPro" id="IPR027806">
    <property type="entry name" value="HARBI1_dom"/>
</dbReference>
<reference evidence="9 10" key="1">
    <citation type="submission" date="2023-01" db="EMBL/GenBank/DDBJ databases">
        <authorList>
            <person name="Whitehead M."/>
        </authorList>
    </citation>
    <scope>NUCLEOTIDE SEQUENCE [LARGE SCALE GENOMIC DNA]</scope>
</reference>
<evidence type="ECO:0000313" key="9">
    <source>
        <dbReference type="EMBL" id="CAI6356217.1"/>
    </source>
</evidence>
<feature type="domain" description="DDE Tnp4" evidence="8">
    <location>
        <begin position="158"/>
        <end position="313"/>
    </location>
</feature>
<evidence type="ECO:0000256" key="5">
    <source>
        <dbReference type="ARBA" id="ARBA00022723"/>
    </source>
</evidence>
<dbReference type="GO" id="GO:0004518">
    <property type="term" value="F:nuclease activity"/>
    <property type="evidence" value="ECO:0007669"/>
    <property type="project" value="UniProtKB-KW"/>
</dbReference>
<dbReference type="Proteomes" id="UP001160148">
    <property type="component" value="Unassembled WGS sequence"/>
</dbReference>
<dbReference type="InterPro" id="IPR045249">
    <property type="entry name" value="HARBI1-like"/>
</dbReference>
<keyword evidence="10" id="KW-1185">Reference proteome</keyword>
<evidence type="ECO:0000256" key="1">
    <source>
        <dbReference type="ARBA" id="ARBA00001968"/>
    </source>
</evidence>
<dbReference type="EMBL" id="CARXXK010000002">
    <property type="protein sequence ID" value="CAI6356217.1"/>
    <property type="molecule type" value="Genomic_DNA"/>
</dbReference>
<dbReference type="PANTHER" id="PTHR22930">
    <property type="match status" value="1"/>
</dbReference>
<dbReference type="PANTHER" id="PTHR22930:SF267">
    <property type="entry name" value="NUCLEASE HARBI1-RELATED"/>
    <property type="match status" value="1"/>
</dbReference>